<dbReference type="Proteomes" id="UP000595662">
    <property type="component" value="Chromosome 5"/>
</dbReference>
<gene>
    <name evidence="1" type="ORF">Pdw03_1248</name>
</gene>
<dbReference type="AlphaFoldDB" id="A0A7T6XS10"/>
<proteinExistence type="predicted"/>
<protein>
    <submittedName>
        <fullName evidence="1">Cutinase transcription factor 1 alpha</fullName>
    </submittedName>
</protein>
<dbReference type="RefSeq" id="XP_065957583.1">
    <property type="nucleotide sequence ID" value="XM_066099856.1"/>
</dbReference>
<organism evidence="1 2">
    <name type="scientific">Penicillium digitatum</name>
    <name type="common">Green mold</name>
    <dbReference type="NCBI Taxonomy" id="36651"/>
    <lineage>
        <taxon>Eukaryota</taxon>
        <taxon>Fungi</taxon>
        <taxon>Dikarya</taxon>
        <taxon>Ascomycota</taxon>
        <taxon>Pezizomycotina</taxon>
        <taxon>Eurotiomycetes</taxon>
        <taxon>Eurotiomycetidae</taxon>
        <taxon>Eurotiales</taxon>
        <taxon>Aspergillaceae</taxon>
        <taxon>Penicillium</taxon>
    </lineage>
</organism>
<evidence type="ECO:0000313" key="1">
    <source>
        <dbReference type="EMBL" id="QQK46350.1"/>
    </source>
</evidence>
<name>A0A7T6XS10_PENDI</name>
<accession>A0A7T6XS10</accession>
<reference evidence="1 2" key="1">
    <citation type="submission" date="2020-08" db="EMBL/GenBank/DDBJ databases">
        <title>The completed genome sequence of the pathogenic ascomycete fungus Penicillium digitatum.</title>
        <authorList>
            <person name="Wang M."/>
        </authorList>
    </citation>
    <scope>NUCLEOTIDE SEQUENCE [LARGE SCALE GENOMIC DNA]</scope>
    <source>
        <strain evidence="1 2">PdW03</strain>
    </source>
</reference>
<dbReference type="GeneID" id="90952242"/>
<evidence type="ECO:0000313" key="2">
    <source>
        <dbReference type="Proteomes" id="UP000595662"/>
    </source>
</evidence>
<dbReference type="EMBL" id="CP060778">
    <property type="protein sequence ID" value="QQK46350.1"/>
    <property type="molecule type" value="Genomic_DNA"/>
</dbReference>
<sequence>MGDRQGYKVSVLDFPELLALKLNRERDVQFWPGGAISLALKKDMQAMSQLFVRDTQQSAALGLPSRMCDKDCRVTGLEAADFQESERMGPSGISGTPAAVNVPCVIGMVQPTRLCMVFSDVGIMEFTVSFIFSAGNGMQSASIWSIQVGQ</sequence>